<dbReference type="Proteomes" id="UP000217726">
    <property type="component" value="Unassembled WGS sequence"/>
</dbReference>
<evidence type="ECO:0000256" key="3">
    <source>
        <dbReference type="SAM" id="Phobius"/>
    </source>
</evidence>
<evidence type="ECO:0000313" key="5">
    <source>
        <dbReference type="EMBL" id="TCL12384.1"/>
    </source>
</evidence>
<feature type="region of interest" description="Disordered" evidence="2">
    <location>
        <begin position="376"/>
        <end position="400"/>
    </location>
</feature>
<sequence>MANLKASLVAISFIILVLAGINLYLGYSGNDLLAQHYMTDGEWTNSSCGGCHMGVYEEVAESSHVQRDIAQWEPLTNYNVDVQGETQWVKEYGRYHPGGGELEEYGVDIDCMSCHEQYGLYDAEKRAMAFESGNFSAANDAAMEDAIPVVQQDPIHVATYTLDVVTPLPMLVAFHDAVNAAPAKTSCIDSCHAKDVPTTAVMWASEDYEEYDVHAEVNCVECHTAKEHIIAGSEIPESETEDNQISSGQEESVHGESVTMKSCEDADCHEGISHGPIADAHLEFLECQSCHIPALPGGELPGTTPLKSFNWSSGERVDSYRMENFTPQLAWSDGVQESEVKVPDSKNDSDVKLAPFNVVTGSWWDAGQDPEVINNPNTSASKGDPIPTPEVKAADSNGDGTVTSEEMQAYDGDSDGTPDYPNAVLRQVDLHYKLGHNIAGSETGMAEPLMCDDCHGVSASETLQQVHFEERPDCLTCHEVQPVIDWAALGYDSDPAETDPPTNFSAKTIDITIPGAKPPEVEREPAF</sequence>
<evidence type="ECO:0000313" key="7">
    <source>
        <dbReference type="Proteomes" id="UP000295404"/>
    </source>
</evidence>
<organism evidence="4 6">
    <name type="scientific">Methanohalophilus euhalobius</name>
    <dbReference type="NCBI Taxonomy" id="51203"/>
    <lineage>
        <taxon>Archaea</taxon>
        <taxon>Methanobacteriati</taxon>
        <taxon>Methanobacteriota</taxon>
        <taxon>Stenosarchaea group</taxon>
        <taxon>Methanomicrobia</taxon>
        <taxon>Methanosarcinales</taxon>
        <taxon>Methanosarcinaceae</taxon>
        <taxon>Methanohalophilus</taxon>
    </lineage>
</organism>
<reference evidence="4" key="1">
    <citation type="submission" date="2017-09" db="EMBL/GenBank/DDBJ databases">
        <authorList>
            <person name="Ehlers B."/>
            <person name="Leendertz F.H."/>
        </authorList>
    </citation>
    <scope>NUCLEOTIDE SEQUENCE [LARGE SCALE GENOMIC DNA]</scope>
    <source>
        <strain evidence="4">WG-1MB</strain>
    </source>
</reference>
<evidence type="ECO:0000313" key="6">
    <source>
        <dbReference type="Proteomes" id="UP000217726"/>
    </source>
</evidence>
<reference evidence="6" key="2">
    <citation type="submission" date="2017-09" db="EMBL/GenBank/DDBJ databases">
        <authorList>
            <person name="Varghese N."/>
            <person name="Submissions S."/>
        </authorList>
    </citation>
    <scope>NUCLEOTIDE SEQUENCE [LARGE SCALE GENOMIC DNA]</scope>
    <source>
        <strain evidence="6">WG-1MB</strain>
    </source>
</reference>
<dbReference type="Proteomes" id="UP000295404">
    <property type="component" value="Unassembled WGS sequence"/>
</dbReference>
<keyword evidence="3" id="KW-0472">Membrane</keyword>
<dbReference type="NCBIfam" id="TIGR04314">
    <property type="entry name" value="methano7heme"/>
    <property type="match status" value="1"/>
</dbReference>
<keyword evidence="3" id="KW-1133">Transmembrane helix</keyword>
<dbReference type="InterPro" id="IPR051829">
    <property type="entry name" value="Multiheme_Cytochr_ET"/>
</dbReference>
<dbReference type="SUPFAM" id="SSF48695">
    <property type="entry name" value="Multiheme cytochromes"/>
    <property type="match status" value="2"/>
</dbReference>
<keyword evidence="1" id="KW-0732">Signal</keyword>
<dbReference type="InterPro" id="IPR036280">
    <property type="entry name" value="Multihaem_cyt_sf"/>
</dbReference>
<reference evidence="5 7" key="3">
    <citation type="submission" date="2019-03" db="EMBL/GenBank/DDBJ databases">
        <title>Subsurface microbial communities from deep shales in Ohio and West Virginia, USA.</title>
        <authorList>
            <person name="Wrighton K."/>
        </authorList>
    </citation>
    <scope>NUCLEOTIDE SEQUENCE [LARGE SCALE GENOMIC DNA]</scope>
    <source>
        <strain evidence="5 7">WG1_MB</strain>
    </source>
</reference>
<dbReference type="RefSeq" id="WP_096711939.1">
    <property type="nucleotide sequence ID" value="NZ_OBDR01000003.1"/>
</dbReference>
<keyword evidence="3" id="KW-0812">Transmembrane</keyword>
<proteinExistence type="predicted"/>
<feature type="transmembrane region" description="Helical" evidence="3">
    <location>
        <begin position="7"/>
        <end position="27"/>
    </location>
</feature>
<feature type="region of interest" description="Disordered" evidence="2">
    <location>
        <begin position="233"/>
        <end position="258"/>
    </location>
</feature>
<name>A0A285F4M6_9EURY</name>
<keyword evidence="6" id="KW-1185">Reference proteome</keyword>
<dbReference type="EMBL" id="OBDR01000003">
    <property type="protein sequence ID" value="SNY06003.1"/>
    <property type="molecule type" value="Genomic_DNA"/>
</dbReference>
<dbReference type="InterPro" id="IPR018247">
    <property type="entry name" value="EF_Hand_1_Ca_BS"/>
</dbReference>
<dbReference type="AlphaFoldDB" id="A0A285F4M6"/>
<evidence type="ECO:0000256" key="2">
    <source>
        <dbReference type="SAM" id="MobiDB-lite"/>
    </source>
</evidence>
<dbReference type="OrthoDB" id="141362at2157"/>
<dbReference type="EMBL" id="SMMS01000001">
    <property type="protein sequence ID" value="TCL12384.1"/>
    <property type="molecule type" value="Genomic_DNA"/>
</dbReference>
<gene>
    <name evidence="5" type="ORF">C7960_1634</name>
    <name evidence="4" type="ORF">SAMN06295989_1039</name>
</gene>
<evidence type="ECO:0000313" key="4">
    <source>
        <dbReference type="EMBL" id="SNY06003.1"/>
    </source>
</evidence>
<dbReference type="InterPro" id="IPR027594">
    <property type="entry name" value="Methanoheme_cyt"/>
</dbReference>
<dbReference type="PROSITE" id="PS00018">
    <property type="entry name" value="EF_HAND_1"/>
    <property type="match status" value="1"/>
</dbReference>
<evidence type="ECO:0000256" key="1">
    <source>
        <dbReference type="ARBA" id="ARBA00022729"/>
    </source>
</evidence>
<protein>
    <submittedName>
        <fullName evidence="4">Methanogenesis multiheme c-type cytochrome</fullName>
    </submittedName>
</protein>
<dbReference type="PANTHER" id="PTHR35038">
    <property type="entry name" value="DISSIMILATORY SULFITE REDUCTASE SIRA"/>
    <property type="match status" value="1"/>
</dbReference>
<accession>A0A285F4M6</accession>